<sequence length="337" mass="38000">MKATGNIDGMLLTQLALCVIAKAGFGQEVQWGSEATPEGYRLTFKEALFTVSSNLIMILMMPNWAWGLRKSWRDVRLASDELKTYLRKMIETRREVKEQDADEVVGQKHDLFNQLIHARDASDKLSEDELIGNIWLFLVAGHETTAHTMAIALGLLALYPSVQKKLVEQIKQVESEHENPVVVYETLRMFPMALATARRATTDTALTIGHGSNTRTIQVPASTHAYMLPTSLHYNPSYWDEPEDFNPDRFMDSHWNRDAFVAFSLGPRACIGRRFAETTLVAGLSVLFSKYDVSIDESRFKPIPGESMAERRTRLIRPSAGLTLTPATIPLIFTPRK</sequence>
<dbReference type="InterPro" id="IPR017972">
    <property type="entry name" value="Cyt_P450_CS"/>
</dbReference>
<reference evidence="11 12" key="1">
    <citation type="journal article" date="2019" name="Fungal Biol. Biotechnol.">
        <title>Draft genome sequence of fastidious pathogen Ceratobasidium theobromae, which causes vascular-streak dieback in Theobroma cacao.</title>
        <authorList>
            <person name="Ali S.S."/>
            <person name="Asman A."/>
            <person name="Shao J."/>
            <person name="Firmansyah A.P."/>
            <person name="Susilo A.W."/>
            <person name="Rosmana A."/>
            <person name="McMahon P."/>
            <person name="Junaid M."/>
            <person name="Guest D."/>
            <person name="Kheng T.Y."/>
            <person name="Meinhardt L.W."/>
            <person name="Bailey B.A."/>
        </authorList>
    </citation>
    <scope>NUCLEOTIDE SEQUENCE [LARGE SCALE GENOMIC DNA]</scope>
    <source>
        <strain evidence="11 12">CT2</strain>
    </source>
</reference>
<comment type="pathway">
    <text evidence="2">Secondary metabolite biosynthesis.</text>
</comment>
<keyword evidence="12" id="KW-1185">Reference proteome</keyword>
<keyword evidence="8 10" id="KW-0503">Monooxygenase</keyword>
<evidence type="ECO:0000256" key="2">
    <source>
        <dbReference type="ARBA" id="ARBA00005179"/>
    </source>
</evidence>
<dbReference type="PRINTS" id="PR00463">
    <property type="entry name" value="EP450I"/>
</dbReference>
<proteinExistence type="inferred from homology"/>
<dbReference type="Pfam" id="PF00067">
    <property type="entry name" value="p450"/>
    <property type="match status" value="1"/>
</dbReference>
<dbReference type="GO" id="GO:0020037">
    <property type="term" value="F:heme binding"/>
    <property type="evidence" value="ECO:0007669"/>
    <property type="project" value="InterPro"/>
</dbReference>
<evidence type="ECO:0000313" key="11">
    <source>
        <dbReference type="EMBL" id="KAB5592943.1"/>
    </source>
</evidence>
<dbReference type="InterPro" id="IPR002401">
    <property type="entry name" value="Cyt_P450_E_grp-I"/>
</dbReference>
<name>A0A5N5QMZ6_9AGAM</name>
<dbReference type="GO" id="GO:0005506">
    <property type="term" value="F:iron ion binding"/>
    <property type="evidence" value="ECO:0007669"/>
    <property type="project" value="InterPro"/>
</dbReference>
<dbReference type="EMBL" id="SSOP01000049">
    <property type="protein sequence ID" value="KAB5592943.1"/>
    <property type="molecule type" value="Genomic_DNA"/>
</dbReference>
<dbReference type="OrthoDB" id="1470350at2759"/>
<dbReference type="AlphaFoldDB" id="A0A5N5QMZ6"/>
<evidence type="ECO:0000256" key="5">
    <source>
        <dbReference type="ARBA" id="ARBA00022723"/>
    </source>
</evidence>
<evidence type="ECO:0000256" key="6">
    <source>
        <dbReference type="ARBA" id="ARBA00023002"/>
    </source>
</evidence>
<evidence type="ECO:0000256" key="10">
    <source>
        <dbReference type="RuleBase" id="RU000461"/>
    </source>
</evidence>
<keyword evidence="6 10" id="KW-0560">Oxidoreductase</keyword>
<dbReference type="SUPFAM" id="SSF48264">
    <property type="entry name" value="Cytochrome P450"/>
    <property type="match status" value="1"/>
</dbReference>
<dbReference type="InterPro" id="IPR036396">
    <property type="entry name" value="Cyt_P450_sf"/>
</dbReference>
<evidence type="ECO:0000256" key="1">
    <source>
        <dbReference type="ARBA" id="ARBA00001971"/>
    </source>
</evidence>
<evidence type="ECO:0000256" key="9">
    <source>
        <dbReference type="PIRSR" id="PIRSR602401-1"/>
    </source>
</evidence>
<evidence type="ECO:0000256" key="3">
    <source>
        <dbReference type="ARBA" id="ARBA00010617"/>
    </source>
</evidence>
<dbReference type="PRINTS" id="PR00385">
    <property type="entry name" value="P450"/>
</dbReference>
<keyword evidence="4 9" id="KW-0349">Heme</keyword>
<dbReference type="Gene3D" id="1.10.630.10">
    <property type="entry name" value="Cytochrome P450"/>
    <property type="match status" value="1"/>
</dbReference>
<evidence type="ECO:0000313" key="12">
    <source>
        <dbReference type="Proteomes" id="UP000383932"/>
    </source>
</evidence>
<protein>
    <submittedName>
        <fullName evidence="11">Cytochrome P450</fullName>
    </submittedName>
</protein>
<dbReference type="InterPro" id="IPR001128">
    <property type="entry name" value="Cyt_P450"/>
</dbReference>
<accession>A0A5N5QMZ6</accession>
<dbReference type="PROSITE" id="PS00086">
    <property type="entry name" value="CYTOCHROME_P450"/>
    <property type="match status" value="1"/>
</dbReference>
<gene>
    <name evidence="11" type="ORF">CTheo_3578</name>
</gene>
<comment type="similarity">
    <text evidence="3 10">Belongs to the cytochrome P450 family.</text>
</comment>
<dbReference type="Proteomes" id="UP000383932">
    <property type="component" value="Unassembled WGS sequence"/>
</dbReference>
<dbReference type="PANTHER" id="PTHR24305">
    <property type="entry name" value="CYTOCHROME P450"/>
    <property type="match status" value="1"/>
</dbReference>
<keyword evidence="7 9" id="KW-0408">Iron</keyword>
<evidence type="ECO:0000256" key="7">
    <source>
        <dbReference type="ARBA" id="ARBA00023004"/>
    </source>
</evidence>
<evidence type="ECO:0000256" key="8">
    <source>
        <dbReference type="ARBA" id="ARBA00023033"/>
    </source>
</evidence>
<comment type="cofactor">
    <cofactor evidence="1 9">
        <name>heme</name>
        <dbReference type="ChEBI" id="CHEBI:30413"/>
    </cofactor>
</comment>
<comment type="caution">
    <text evidence="11">The sequence shown here is derived from an EMBL/GenBank/DDBJ whole genome shotgun (WGS) entry which is preliminary data.</text>
</comment>
<dbReference type="InterPro" id="IPR050121">
    <property type="entry name" value="Cytochrome_P450_monoxygenase"/>
</dbReference>
<dbReference type="GO" id="GO:0004497">
    <property type="term" value="F:monooxygenase activity"/>
    <property type="evidence" value="ECO:0007669"/>
    <property type="project" value="UniProtKB-KW"/>
</dbReference>
<organism evidence="11 12">
    <name type="scientific">Ceratobasidium theobromae</name>
    <dbReference type="NCBI Taxonomy" id="1582974"/>
    <lineage>
        <taxon>Eukaryota</taxon>
        <taxon>Fungi</taxon>
        <taxon>Dikarya</taxon>
        <taxon>Basidiomycota</taxon>
        <taxon>Agaricomycotina</taxon>
        <taxon>Agaricomycetes</taxon>
        <taxon>Cantharellales</taxon>
        <taxon>Ceratobasidiaceae</taxon>
        <taxon>Ceratobasidium</taxon>
    </lineage>
</organism>
<evidence type="ECO:0000256" key="4">
    <source>
        <dbReference type="ARBA" id="ARBA00022617"/>
    </source>
</evidence>
<feature type="binding site" description="axial binding residue" evidence="9">
    <location>
        <position position="270"/>
    </location>
    <ligand>
        <name>heme</name>
        <dbReference type="ChEBI" id="CHEBI:30413"/>
    </ligand>
    <ligandPart>
        <name>Fe</name>
        <dbReference type="ChEBI" id="CHEBI:18248"/>
    </ligandPart>
</feature>
<dbReference type="PANTHER" id="PTHR24305:SF166">
    <property type="entry name" value="CYTOCHROME P450 12A4, MITOCHONDRIAL-RELATED"/>
    <property type="match status" value="1"/>
</dbReference>
<keyword evidence="5 9" id="KW-0479">Metal-binding</keyword>
<dbReference type="GO" id="GO:0016705">
    <property type="term" value="F:oxidoreductase activity, acting on paired donors, with incorporation or reduction of molecular oxygen"/>
    <property type="evidence" value="ECO:0007669"/>
    <property type="project" value="InterPro"/>
</dbReference>